<name>A0A409Y325_9AGAR</name>
<accession>A0A409Y325</accession>
<evidence type="ECO:0000313" key="3">
    <source>
        <dbReference type="Proteomes" id="UP000284706"/>
    </source>
</evidence>
<dbReference type="InParanoid" id="A0A409Y325"/>
<gene>
    <name evidence="2" type="ORF">CVT26_002857</name>
</gene>
<dbReference type="EMBL" id="NHYE01001248">
    <property type="protein sequence ID" value="PPQ97446.1"/>
    <property type="molecule type" value="Genomic_DNA"/>
</dbReference>
<comment type="caution">
    <text evidence="2">The sequence shown here is derived from an EMBL/GenBank/DDBJ whole genome shotgun (WGS) entry which is preliminary data.</text>
</comment>
<feature type="region of interest" description="Disordered" evidence="1">
    <location>
        <begin position="46"/>
        <end position="77"/>
    </location>
</feature>
<feature type="region of interest" description="Disordered" evidence="1">
    <location>
        <begin position="1"/>
        <end position="24"/>
    </location>
</feature>
<evidence type="ECO:0000256" key="1">
    <source>
        <dbReference type="SAM" id="MobiDB-lite"/>
    </source>
</evidence>
<dbReference type="Proteomes" id="UP000284706">
    <property type="component" value="Unassembled WGS sequence"/>
</dbReference>
<reference evidence="2 3" key="1">
    <citation type="journal article" date="2018" name="Evol. Lett.">
        <title>Horizontal gene cluster transfer increased hallucinogenic mushroom diversity.</title>
        <authorList>
            <person name="Reynolds H.T."/>
            <person name="Vijayakumar V."/>
            <person name="Gluck-Thaler E."/>
            <person name="Korotkin H.B."/>
            <person name="Matheny P.B."/>
            <person name="Slot J.C."/>
        </authorList>
    </citation>
    <scope>NUCLEOTIDE SEQUENCE [LARGE SCALE GENOMIC DNA]</scope>
    <source>
        <strain evidence="2 3">SRW20</strain>
    </source>
</reference>
<dbReference type="AlphaFoldDB" id="A0A409Y325"/>
<keyword evidence="3" id="KW-1185">Reference proteome</keyword>
<evidence type="ECO:0000313" key="2">
    <source>
        <dbReference type="EMBL" id="PPQ97446.1"/>
    </source>
</evidence>
<protein>
    <submittedName>
        <fullName evidence="2">Uncharacterized protein</fullName>
    </submittedName>
</protein>
<sequence>MNRQDGSEDEGDEALVELQSPAPALRASTQPVILSMLAAAEWLGARDSKGRRNQTTNQYAFDPSPHDRGAYSPRAKL</sequence>
<proteinExistence type="predicted"/>
<organism evidence="2 3">
    <name type="scientific">Gymnopilus dilepis</name>
    <dbReference type="NCBI Taxonomy" id="231916"/>
    <lineage>
        <taxon>Eukaryota</taxon>
        <taxon>Fungi</taxon>
        <taxon>Dikarya</taxon>
        <taxon>Basidiomycota</taxon>
        <taxon>Agaricomycotina</taxon>
        <taxon>Agaricomycetes</taxon>
        <taxon>Agaricomycetidae</taxon>
        <taxon>Agaricales</taxon>
        <taxon>Agaricineae</taxon>
        <taxon>Hymenogastraceae</taxon>
        <taxon>Gymnopilus</taxon>
    </lineage>
</organism>